<protein>
    <submittedName>
        <fullName evidence="2">Uncharacterized protein</fullName>
    </submittedName>
</protein>
<name>A0ABQ2XDW5_9ACTN</name>
<accession>A0ABQ2XDW5</accession>
<feature type="region of interest" description="Disordered" evidence="1">
    <location>
        <begin position="1"/>
        <end position="32"/>
    </location>
</feature>
<evidence type="ECO:0000256" key="1">
    <source>
        <dbReference type="SAM" id="MobiDB-lite"/>
    </source>
</evidence>
<sequence>MDETVAAGTDNAGTGRVRPPARQGSATPRQRRNAWFLSPIEGSFHPYGLNALKPPEGATPGRLRSPNDEQYSGDLDPHGRRTPGAPGSA</sequence>
<keyword evidence="3" id="KW-1185">Reference proteome</keyword>
<reference evidence="3" key="1">
    <citation type="journal article" date="2019" name="Int. J. Syst. Evol. Microbiol.">
        <title>The Global Catalogue of Microorganisms (GCM) 10K type strain sequencing project: providing services to taxonomists for standard genome sequencing and annotation.</title>
        <authorList>
            <consortium name="The Broad Institute Genomics Platform"/>
            <consortium name="The Broad Institute Genome Sequencing Center for Infectious Disease"/>
            <person name="Wu L."/>
            <person name="Ma J."/>
        </authorList>
    </citation>
    <scope>NUCLEOTIDE SEQUENCE [LARGE SCALE GENOMIC DNA]</scope>
    <source>
        <strain evidence="3">JCM 4866</strain>
    </source>
</reference>
<proteinExistence type="predicted"/>
<evidence type="ECO:0000313" key="3">
    <source>
        <dbReference type="Proteomes" id="UP000617743"/>
    </source>
</evidence>
<organism evidence="2 3">
    <name type="scientific">Streptomyces lomondensis</name>
    <dbReference type="NCBI Taxonomy" id="68229"/>
    <lineage>
        <taxon>Bacteria</taxon>
        <taxon>Bacillati</taxon>
        <taxon>Actinomycetota</taxon>
        <taxon>Actinomycetes</taxon>
        <taxon>Kitasatosporales</taxon>
        <taxon>Streptomycetaceae</taxon>
        <taxon>Streptomyces</taxon>
    </lineage>
</organism>
<gene>
    <name evidence="2" type="ORF">GCM10010383_47020</name>
</gene>
<feature type="region of interest" description="Disordered" evidence="1">
    <location>
        <begin position="47"/>
        <end position="89"/>
    </location>
</feature>
<dbReference type="EMBL" id="BMWC01000007">
    <property type="protein sequence ID" value="GGX11726.1"/>
    <property type="molecule type" value="Genomic_DNA"/>
</dbReference>
<evidence type="ECO:0000313" key="2">
    <source>
        <dbReference type="EMBL" id="GGX11726.1"/>
    </source>
</evidence>
<comment type="caution">
    <text evidence="2">The sequence shown here is derived from an EMBL/GenBank/DDBJ whole genome shotgun (WGS) entry which is preliminary data.</text>
</comment>
<dbReference type="Proteomes" id="UP000617743">
    <property type="component" value="Unassembled WGS sequence"/>
</dbReference>